<comment type="cofactor">
    <cofactor evidence="1 3">
        <name>pyridoxal 5'-phosphate</name>
        <dbReference type="ChEBI" id="CHEBI:597326"/>
    </cofactor>
</comment>
<protein>
    <submittedName>
        <fullName evidence="5">Cystathionine gamma-lyase</fullName>
        <ecNumber evidence="5">4.4.1.1</ecNumber>
    </submittedName>
</protein>
<dbReference type="InterPro" id="IPR000277">
    <property type="entry name" value="Cys/Met-Metab_PyrdxlP-dep_enz"/>
</dbReference>
<dbReference type="PANTHER" id="PTHR11808">
    <property type="entry name" value="TRANS-SULFURATION ENZYME FAMILY MEMBER"/>
    <property type="match status" value="1"/>
</dbReference>
<comment type="caution">
    <text evidence="5">The sequence shown here is derived from an EMBL/GenBank/DDBJ whole genome shotgun (WGS) entry which is preliminary data.</text>
</comment>
<gene>
    <name evidence="5" type="ORF">ITI46_24090</name>
</gene>
<feature type="region of interest" description="Disordered" evidence="4">
    <location>
        <begin position="1"/>
        <end position="25"/>
    </location>
</feature>
<name>A0ABS3XH50_9ACTN</name>
<dbReference type="Pfam" id="PF01053">
    <property type="entry name" value="Cys_Met_Meta_PP"/>
    <property type="match status" value="1"/>
</dbReference>
<dbReference type="InterPro" id="IPR015422">
    <property type="entry name" value="PyrdxlP-dep_Trfase_small"/>
</dbReference>
<evidence type="ECO:0000256" key="3">
    <source>
        <dbReference type="RuleBase" id="RU362118"/>
    </source>
</evidence>
<comment type="similarity">
    <text evidence="3">Belongs to the trans-sulfuration enzymes family.</text>
</comment>
<dbReference type="SUPFAM" id="SSF53383">
    <property type="entry name" value="PLP-dependent transferases"/>
    <property type="match status" value="1"/>
</dbReference>
<dbReference type="PIRSF" id="PIRSF001434">
    <property type="entry name" value="CGS"/>
    <property type="match status" value="1"/>
</dbReference>
<dbReference type="EC" id="4.4.1.1" evidence="5"/>
<evidence type="ECO:0000313" key="5">
    <source>
        <dbReference type="EMBL" id="MBO8194711.1"/>
    </source>
</evidence>
<evidence type="ECO:0000256" key="2">
    <source>
        <dbReference type="ARBA" id="ARBA00022898"/>
    </source>
</evidence>
<dbReference type="InterPro" id="IPR015421">
    <property type="entry name" value="PyrdxlP-dep_Trfase_major"/>
</dbReference>
<dbReference type="GO" id="GO:0016829">
    <property type="term" value="F:lyase activity"/>
    <property type="evidence" value="ECO:0007669"/>
    <property type="project" value="UniProtKB-KW"/>
</dbReference>
<dbReference type="Proteomes" id="UP001519064">
    <property type="component" value="Unassembled WGS sequence"/>
</dbReference>
<dbReference type="Gene3D" id="3.90.1150.10">
    <property type="entry name" value="Aspartate Aminotransferase, domain 1"/>
    <property type="match status" value="1"/>
</dbReference>
<reference evidence="5 6" key="1">
    <citation type="submission" date="2020-11" db="EMBL/GenBank/DDBJ databases">
        <title>Streptomyces spirodelae sp. nov., isolated from duckweed.</title>
        <authorList>
            <person name="Saimee Y."/>
            <person name="Duangmal K."/>
        </authorList>
    </citation>
    <scope>NUCLEOTIDE SEQUENCE [LARGE SCALE GENOMIC DNA]</scope>
    <source>
        <strain evidence="5 6">S16-07</strain>
    </source>
</reference>
<feature type="compositionally biased region" description="Pro residues" evidence="4">
    <location>
        <begin position="1"/>
        <end position="10"/>
    </location>
</feature>
<dbReference type="NCBIfam" id="NF005758">
    <property type="entry name" value="PRK07582.1"/>
    <property type="match status" value="1"/>
</dbReference>
<sequence length="394" mass="41802">MTAPEEPPLTGPRLDYGPANDADGTRVVRAGLPAEEPYEPPLPGPVFAAHYHLPGEVEGAPYAYGRDANPTWSRLEQALAELEAPGDPDAEVITFSSGMGAISAVLFSLARPGQTVVLPSDGYNQLAEMRERLEGLGVQVRTARTGGDAQLAEVDEDVSLLWLETPCNPGLDVCDIRKLADAAHERGALVAVDNTLATPLGQRPLLLGADISVASGTKALTGHGDVLLGYVATRNQQVAAAVRAWRKTVGAIPGPMEAWLAHRSLATLDVRTQRQAGNALAVAEALTARPEVRDVRHPGLSDDPSHPLAARQMSRYGCVVSFTLADEAHANRFLSQLRLVDNATSFGGVRSTAERRGRWGGDQVPDGFIRLSVGVEDSADLVTDIRRALDEAAG</sequence>
<dbReference type="Gene3D" id="3.40.640.10">
    <property type="entry name" value="Type I PLP-dependent aspartate aminotransferase-like (Major domain)"/>
    <property type="match status" value="1"/>
</dbReference>
<dbReference type="InterPro" id="IPR015424">
    <property type="entry name" value="PyrdxlP-dep_Trfase"/>
</dbReference>
<evidence type="ECO:0000313" key="6">
    <source>
        <dbReference type="Proteomes" id="UP001519064"/>
    </source>
</evidence>
<keyword evidence="6" id="KW-1185">Reference proteome</keyword>
<dbReference type="PANTHER" id="PTHR11808:SF85">
    <property type="entry name" value="CYSTATHIONINE GAMMA-LYASE-RELATED"/>
    <property type="match status" value="1"/>
</dbReference>
<keyword evidence="5" id="KW-0456">Lyase</keyword>
<organism evidence="5 6">
    <name type="scientific">Streptomyces oryzae</name>
    <dbReference type="NCBI Taxonomy" id="1434886"/>
    <lineage>
        <taxon>Bacteria</taxon>
        <taxon>Bacillati</taxon>
        <taxon>Actinomycetota</taxon>
        <taxon>Actinomycetes</taxon>
        <taxon>Kitasatosporales</taxon>
        <taxon>Streptomycetaceae</taxon>
        <taxon>Streptomyces</taxon>
    </lineage>
</organism>
<dbReference type="EMBL" id="JADKMA010000142">
    <property type="protein sequence ID" value="MBO8194711.1"/>
    <property type="molecule type" value="Genomic_DNA"/>
</dbReference>
<accession>A0ABS3XH50</accession>
<keyword evidence="2 3" id="KW-0663">Pyridoxal phosphate</keyword>
<proteinExistence type="inferred from homology"/>
<evidence type="ECO:0000256" key="1">
    <source>
        <dbReference type="ARBA" id="ARBA00001933"/>
    </source>
</evidence>
<dbReference type="RefSeq" id="WP_209241808.1">
    <property type="nucleotide sequence ID" value="NZ_JADKMA010000142.1"/>
</dbReference>
<evidence type="ECO:0000256" key="4">
    <source>
        <dbReference type="SAM" id="MobiDB-lite"/>
    </source>
</evidence>